<feature type="transmembrane region" description="Helical" evidence="1">
    <location>
        <begin position="187"/>
        <end position="206"/>
    </location>
</feature>
<protein>
    <submittedName>
        <fullName evidence="3">Phosphatase PAP2 family protein</fullName>
    </submittedName>
</protein>
<dbReference type="InterPro" id="IPR026841">
    <property type="entry name" value="Aur1/Ipt1"/>
</dbReference>
<keyword evidence="1" id="KW-1133">Transmembrane helix</keyword>
<gene>
    <name evidence="3" type="ORF">H5V45_07420</name>
</gene>
<evidence type="ECO:0000256" key="1">
    <source>
        <dbReference type="SAM" id="Phobius"/>
    </source>
</evidence>
<comment type="caution">
    <text evidence="3">The sequence shown here is derived from an EMBL/GenBank/DDBJ whole genome shotgun (WGS) entry which is preliminary data.</text>
</comment>
<feature type="transmembrane region" description="Helical" evidence="1">
    <location>
        <begin position="277"/>
        <end position="299"/>
    </location>
</feature>
<keyword evidence="1" id="KW-0812">Transmembrane</keyword>
<feature type="transmembrane region" description="Helical" evidence="1">
    <location>
        <begin position="334"/>
        <end position="351"/>
    </location>
</feature>
<feature type="transmembrane region" description="Helical" evidence="1">
    <location>
        <begin position="40"/>
        <end position="58"/>
    </location>
</feature>
<keyword evidence="4" id="KW-1185">Reference proteome</keyword>
<proteinExistence type="predicted"/>
<feature type="transmembrane region" description="Helical" evidence="1">
    <location>
        <begin position="78"/>
        <end position="95"/>
    </location>
</feature>
<feature type="transmembrane region" description="Helical" evidence="1">
    <location>
        <begin position="213"/>
        <end position="233"/>
    </location>
</feature>
<evidence type="ECO:0000313" key="3">
    <source>
        <dbReference type="EMBL" id="MBB6627148.1"/>
    </source>
</evidence>
<evidence type="ECO:0000259" key="2">
    <source>
        <dbReference type="Pfam" id="PF14378"/>
    </source>
</evidence>
<evidence type="ECO:0000313" key="4">
    <source>
        <dbReference type="Proteomes" id="UP000523955"/>
    </source>
</evidence>
<organism evidence="3 4">
    <name type="scientific">Nocardioides luti</name>
    <dbReference type="NCBI Taxonomy" id="2761101"/>
    <lineage>
        <taxon>Bacteria</taxon>
        <taxon>Bacillati</taxon>
        <taxon>Actinomycetota</taxon>
        <taxon>Actinomycetes</taxon>
        <taxon>Propionibacteriales</taxon>
        <taxon>Nocardioidaceae</taxon>
        <taxon>Nocardioides</taxon>
    </lineage>
</organism>
<accession>A0A7X0VBG6</accession>
<keyword evidence="1" id="KW-0472">Membrane</keyword>
<dbReference type="GO" id="GO:0016020">
    <property type="term" value="C:membrane"/>
    <property type="evidence" value="ECO:0007669"/>
    <property type="project" value="UniProtKB-SubCell"/>
</dbReference>
<dbReference type="RefSeq" id="WP_185252339.1">
    <property type="nucleotide sequence ID" value="NZ_JACKXE010000001.1"/>
</dbReference>
<dbReference type="AlphaFoldDB" id="A0A7X0VBG6"/>
<feature type="transmembrane region" description="Helical" evidence="1">
    <location>
        <begin position="311"/>
        <end position="328"/>
    </location>
</feature>
<dbReference type="Pfam" id="PF14378">
    <property type="entry name" value="PAP2_3"/>
    <property type="match status" value="1"/>
</dbReference>
<reference evidence="3 4" key="1">
    <citation type="submission" date="2020-08" db="EMBL/GenBank/DDBJ databases">
        <authorList>
            <person name="Seo M.-J."/>
        </authorList>
    </citation>
    <scope>NUCLEOTIDE SEQUENCE [LARGE SCALE GENOMIC DNA]</scope>
    <source>
        <strain evidence="3 4">KIGAM211</strain>
    </source>
</reference>
<dbReference type="Proteomes" id="UP000523955">
    <property type="component" value="Unassembled WGS sequence"/>
</dbReference>
<feature type="transmembrane region" description="Helical" evidence="1">
    <location>
        <begin position="116"/>
        <end position="134"/>
    </location>
</feature>
<name>A0A7X0VBG6_9ACTN</name>
<sequence length="357" mass="39985">MVDDVFPASGASAVDDRPVRPAHTLVDPEARPRRLADLRWLLPVWVLVAAFALVTAYWSHHVGVPLRDPEGKMFRGRLASSVAWFAVLAVAESAWRTRRTTGSLRSTVRTFRERWPWQRVALALSGLLAYHLVYVCYRNLKSWDAFNTPQDAHLEAFERWIFAGHSPADLLHEILGQHYAAYVLAEIYQAFTYFVPFSVVACLVFTQRIRQGFVFLTAGMWVWVLGVGSYYLIPTLGPFASAPADFAGLTHTGVTSTQAEYLTERLQLLTDRGAPDAFASISAFASLHVAFTCTIVLMLRYYGQDRLARIMTVYLAAVMVATVYFGMHFVVDDIAGVLLALAAVHLARLMIWPRGRT</sequence>
<feature type="domain" description="Inositolphosphotransferase Aur1/Ipt1" evidence="2">
    <location>
        <begin position="156"/>
        <end position="344"/>
    </location>
</feature>
<dbReference type="EMBL" id="JACKXE010000001">
    <property type="protein sequence ID" value="MBB6627148.1"/>
    <property type="molecule type" value="Genomic_DNA"/>
</dbReference>